<gene>
    <name evidence="1" type="ORF">HMPREF9470_05173</name>
</gene>
<evidence type="ECO:0008006" key="3">
    <source>
        <dbReference type="Google" id="ProtNLM"/>
    </source>
</evidence>
<name>A0A0J9BLK3_9FIRM</name>
<dbReference type="Proteomes" id="UP000037392">
    <property type="component" value="Unassembled WGS sequence"/>
</dbReference>
<evidence type="ECO:0000313" key="1">
    <source>
        <dbReference type="EMBL" id="KMW13001.1"/>
    </source>
</evidence>
<dbReference type="InterPro" id="IPR026002">
    <property type="entry name" value="ATC_hydrolase-like"/>
</dbReference>
<dbReference type="EMBL" id="ADLK01000047">
    <property type="protein sequence ID" value="KMW13001.1"/>
    <property type="molecule type" value="Genomic_DNA"/>
</dbReference>
<evidence type="ECO:0000313" key="2">
    <source>
        <dbReference type="Proteomes" id="UP000037392"/>
    </source>
</evidence>
<dbReference type="OrthoDB" id="5454254at2"/>
<proteinExistence type="predicted"/>
<reference evidence="1 2" key="1">
    <citation type="submission" date="2011-04" db="EMBL/GenBank/DDBJ databases">
        <title>The Genome Sequence of Clostridium citroniae WAL-19142.</title>
        <authorList>
            <consortium name="The Broad Institute Genome Sequencing Platform"/>
            <person name="Earl A."/>
            <person name="Ward D."/>
            <person name="Feldgarden M."/>
            <person name="Gevers D."/>
            <person name="Warren Y.A."/>
            <person name="Tyrrell K.L."/>
            <person name="Citron D.M."/>
            <person name="Goldstein E.J."/>
            <person name="Daigneault M."/>
            <person name="Allen-Vercoe E."/>
            <person name="Young S.K."/>
            <person name="Zeng Q."/>
            <person name="Gargeya S."/>
            <person name="Fitzgerald M."/>
            <person name="Haas B."/>
            <person name="Abouelleil A."/>
            <person name="Alvarado L."/>
            <person name="Arachchi H.M."/>
            <person name="Berlin A."/>
            <person name="Brown A."/>
            <person name="Chapman S.B."/>
            <person name="Chen Z."/>
            <person name="Dunbar C."/>
            <person name="Freedman E."/>
            <person name="Gearin G."/>
            <person name="Gellesch M."/>
            <person name="Goldberg J."/>
            <person name="Griggs A."/>
            <person name="Gujja S."/>
            <person name="Heilman E.R."/>
            <person name="Heiman D."/>
            <person name="Howarth C."/>
            <person name="Larson L."/>
            <person name="Lui A."/>
            <person name="MacDonald P.J."/>
            <person name="Mehta T."/>
            <person name="Montmayeur A."/>
            <person name="Murphy C."/>
            <person name="Neiman D."/>
            <person name="Pearson M."/>
            <person name="Priest M."/>
            <person name="Roberts A."/>
            <person name="Saif S."/>
            <person name="Shea T."/>
            <person name="Shenoy N."/>
            <person name="Sisk P."/>
            <person name="Stolte C."/>
            <person name="Sykes S."/>
            <person name="White J."/>
            <person name="Yandava C."/>
            <person name="Wortman J."/>
            <person name="Nusbaum C."/>
            <person name="Birren B."/>
        </authorList>
    </citation>
    <scope>NUCLEOTIDE SEQUENCE [LARGE SCALE GENOMIC DNA]</scope>
    <source>
        <strain evidence="1 2">WAL-19142</strain>
    </source>
</reference>
<dbReference type="AlphaFoldDB" id="A0A0J9BLK3"/>
<dbReference type="RefSeq" id="WP_007870638.1">
    <property type="nucleotide sequence ID" value="NZ_KQ235885.1"/>
</dbReference>
<sequence>MGEIKNVATLTKDEQANINRAAIEHRATWMGLIYDEFRKAGIDPEPIFRKAIRKCGNIHGENFKAACSDPEDCRDFAKVFLNDLGRKTFEQEVHQVTETEVPVDFHYCALLNAWKKLGFDDETCAVLCDIAMDGDRGIAEAMGLDLELTDTLAKGCPTCKLCFHK</sequence>
<dbReference type="GeneID" id="93164959"/>
<organism evidence="1 2">
    <name type="scientific">[Clostridium] citroniae WAL-19142</name>
    <dbReference type="NCBI Taxonomy" id="742734"/>
    <lineage>
        <taxon>Bacteria</taxon>
        <taxon>Bacillati</taxon>
        <taxon>Bacillota</taxon>
        <taxon>Clostridia</taxon>
        <taxon>Lachnospirales</taxon>
        <taxon>Lachnospiraceae</taxon>
        <taxon>Enterocloster</taxon>
    </lineage>
</organism>
<comment type="caution">
    <text evidence="1">The sequence shown here is derived from an EMBL/GenBank/DDBJ whole genome shotgun (WGS) entry which is preliminary data.</text>
</comment>
<accession>A0A0J9BLK3</accession>
<protein>
    <recommendedName>
        <fullName evidence="3">L-2-amino-thiazoline-4-carboxylic acid hydrolase</fullName>
    </recommendedName>
</protein>
<dbReference type="Pfam" id="PF14196">
    <property type="entry name" value="ATC_hydrolase"/>
    <property type="match status" value="1"/>
</dbReference>
<dbReference type="PATRIC" id="fig|742734.4.peg.5534"/>